<dbReference type="SUPFAM" id="SSF56784">
    <property type="entry name" value="HAD-like"/>
    <property type="match status" value="1"/>
</dbReference>
<sequence>MTNNRDTSALMYSFLSTDNLSLTHTEADDLTTPHWRLLTHSKVTTAELQGLLEQGLSGSWMLSELTPCGDCCGWRLVAVDQHCQLDRTVFTQSTLAVELLAWNGSFPSLSKPGLLLMDMDSTAITIECIDELAALAGVGASVAEVTASAMRGELDFEQSLRARVAKLANSDAGFIAQLCQQLPLMPGIEAMVARLQLHGWKLAVVSGGFMPFVEQLMQQVGLDDAMANQLDIADGKIIGTVSGTIVDSEYKAQRLAFLANEWGIPASQTVAIGDGANDINMINYAALGIAYHAKPALKNAANACVDKLGLDSLALILEP</sequence>
<evidence type="ECO:0000256" key="11">
    <source>
        <dbReference type="ARBA" id="ARBA00031693"/>
    </source>
</evidence>
<dbReference type="SFLD" id="SFLDS00003">
    <property type="entry name" value="Haloacid_Dehalogenase"/>
    <property type="match status" value="1"/>
</dbReference>
<dbReference type="PANTHER" id="PTHR43344:SF2">
    <property type="entry name" value="PHOSPHOSERINE PHOSPHATASE"/>
    <property type="match status" value="1"/>
</dbReference>
<comment type="catalytic activity">
    <reaction evidence="13">
        <text>O-phospho-D-serine + H2O = D-serine + phosphate</text>
        <dbReference type="Rhea" id="RHEA:24873"/>
        <dbReference type="ChEBI" id="CHEBI:15377"/>
        <dbReference type="ChEBI" id="CHEBI:35247"/>
        <dbReference type="ChEBI" id="CHEBI:43474"/>
        <dbReference type="ChEBI" id="CHEBI:58680"/>
        <dbReference type="EC" id="3.1.3.3"/>
    </reaction>
</comment>
<dbReference type="Gene3D" id="1.10.150.210">
    <property type="entry name" value="Phosphoserine phosphatase, domain 2"/>
    <property type="match status" value="1"/>
</dbReference>
<evidence type="ECO:0000313" key="17">
    <source>
        <dbReference type="Proteomes" id="UP001157439"/>
    </source>
</evidence>
<evidence type="ECO:0000256" key="2">
    <source>
        <dbReference type="ARBA" id="ARBA00005135"/>
    </source>
</evidence>
<keyword evidence="9" id="KW-0460">Magnesium</keyword>
<evidence type="ECO:0000256" key="12">
    <source>
        <dbReference type="ARBA" id="ARBA00048138"/>
    </source>
</evidence>
<dbReference type="SFLD" id="SFLDG01136">
    <property type="entry name" value="C1.6:_Phosphoserine_Phosphatas"/>
    <property type="match status" value="1"/>
</dbReference>
<evidence type="ECO:0000256" key="14">
    <source>
        <dbReference type="PIRSR" id="PIRSR604469-1"/>
    </source>
</evidence>
<evidence type="ECO:0000256" key="5">
    <source>
        <dbReference type="ARBA" id="ARBA00015196"/>
    </source>
</evidence>
<comment type="similarity">
    <text evidence="3">Belongs to the HAD-like hydrolase superfamily. SerB family.</text>
</comment>
<accession>A0AA37TZS2</accession>
<feature type="active site" description="Nucleophile" evidence="14">
    <location>
        <position position="118"/>
    </location>
</feature>
<evidence type="ECO:0000256" key="13">
    <source>
        <dbReference type="ARBA" id="ARBA00048523"/>
    </source>
</evidence>
<dbReference type="GO" id="GO:0000287">
    <property type="term" value="F:magnesium ion binding"/>
    <property type="evidence" value="ECO:0007669"/>
    <property type="project" value="TreeGrafter"/>
</dbReference>
<keyword evidence="8" id="KW-0378">Hydrolase</keyword>
<evidence type="ECO:0000256" key="9">
    <source>
        <dbReference type="ARBA" id="ARBA00022842"/>
    </source>
</evidence>
<dbReference type="Proteomes" id="UP001157439">
    <property type="component" value="Unassembled WGS sequence"/>
</dbReference>
<evidence type="ECO:0000313" key="16">
    <source>
        <dbReference type="EMBL" id="GLS83966.1"/>
    </source>
</evidence>
<evidence type="ECO:0000256" key="6">
    <source>
        <dbReference type="ARBA" id="ARBA00022605"/>
    </source>
</evidence>
<keyword evidence="6" id="KW-0028">Amino-acid biosynthesis</keyword>
<keyword evidence="10" id="KW-0718">Serine biosynthesis</keyword>
<reference evidence="16 17" key="1">
    <citation type="journal article" date="2014" name="Int. J. Syst. Evol. Microbiol.">
        <title>Complete genome sequence of Corynebacterium casei LMG S-19264T (=DSM 44701T), isolated from a smear-ripened cheese.</title>
        <authorList>
            <consortium name="US DOE Joint Genome Institute (JGI-PGF)"/>
            <person name="Walter F."/>
            <person name="Albersmeier A."/>
            <person name="Kalinowski J."/>
            <person name="Ruckert C."/>
        </authorList>
    </citation>
    <scope>NUCLEOTIDE SEQUENCE [LARGE SCALE GENOMIC DNA]</scope>
    <source>
        <strain evidence="16 17">NBRC 112785</strain>
    </source>
</reference>
<dbReference type="EC" id="3.1.3.3" evidence="4"/>
<name>A0AA37TZS2_9GAMM</name>
<evidence type="ECO:0000256" key="7">
    <source>
        <dbReference type="ARBA" id="ARBA00022723"/>
    </source>
</evidence>
<dbReference type="InterPro" id="IPR036412">
    <property type="entry name" value="HAD-like_sf"/>
</dbReference>
<reference evidence="16" key="2">
    <citation type="submission" date="2023-01" db="EMBL/GenBank/DDBJ databases">
        <title>Draft genome sequence of Paraferrimonas haliotis strain NBRC 112785.</title>
        <authorList>
            <person name="Sun Q."/>
            <person name="Mori K."/>
        </authorList>
    </citation>
    <scope>NUCLEOTIDE SEQUENCE</scope>
    <source>
        <strain evidence="16">NBRC 112785</strain>
    </source>
</reference>
<dbReference type="PANTHER" id="PTHR43344">
    <property type="entry name" value="PHOSPHOSERINE PHOSPHATASE"/>
    <property type="match status" value="1"/>
</dbReference>
<dbReference type="NCBIfam" id="TIGR01488">
    <property type="entry name" value="HAD-SF-IB"/>
    <property type="match status" value="1"/>
</dbReference>
<dbReference type="NCBIfam" id="TIGR00338">
    <property type="entry name" value="serB"/>
    <property type="match status" value="1"/>
</dbReference>
<dbReference type="InterPro" id="IPR023214">
    <property type="entry name" value="HAD_sf"/>
</dbReference>
<dbReference type="AlphaFoldDB" id="A0AA37TZS2"/>
<dbReference type="SFLD" id="SFLDF00029">
    <property type="entry name" value="phosphoserine_phosphatase"/>
    <property type="match status" value="1"/>
</dbReference>
<protein>
    <recommendedName>
        <fullName evidence="5">Phosphoserine phosphatase</fullName>
        <ecNumber evidence="4">3.1.3.3</ecNumber>
    </recommendedName>
    <alternativeName>
        <fullName evidence="11">O-phosphoserine phosphohydrolase</fullName>
    </alternativeName>
</protein>
<proteinExistence type="inferred from homology"/>
<evidence type="ECO:0000256" key="1">
    <source>
        <dbReference type="ARBA" id="ARBA00001946"/>
    </source>
</evidence>
<evidence type="ECO:0000256" key="3">
    <source>
        <dbReference type="ARBA" id="ARBA00009184"/>
    </source>
</evidence>
<evidence type="ECO:0000256" key="4">
    <source>
        <dbReference type="ARBA" id="ARBA00012640"/>
    </source>
</evidence>
<evidence type="ECO:0000313" key="15">
    <source>
        <dbReference type="EMBL" id="GLS83839.1"/>
    </source>
</evidence>
<dbReference type="EMBL" id="BSPO01000003">
    <property type="protein sequence ID" value="GLS83966.1"/>
    <property type="molecule type" value="Genomic_DNA"/>
</dbReference>
<keyword evidence="7" id="KW-0479">Metal-binding</keyword>
<comment type="cofactor">
    <cofactor evidence="1">
        <name>Mg(2+)</name>
        <dbReference type="ChEBI" id="CHEBI:18420"/>
    </cofactor>
</comment>
<feature type="active site" description="Proton donor" evidence="14">
    <location>
        <position position="120"/>
    </location>
</feature>
<dbReference type="CDD" id="cd07500">
    <property type="entry name" value="HAD_PSP"/>
    <property type="match status" value="1"/>
</dbReference>
<comment type="caution">
    <text evidence="16">The sequence shown here is derived from an EMBL/GenBank/DDBJ whole genome shotgun (WGS) entry which is preliminary data.</text>
</comment>
<evidence type="ECO:0000256" key="10">
    <source>
        <dbReference type="ARBA" id="ARBA00023299"/>
    </source>
</evidence>
<evidence type="ECO:0000256" key="8">
    <source>
        <dbReference type="ARBA" id="ARBA00022801"/>
    </source>
</evidence>
<dbReference type="FunFam" id="1.10.150.210:FF:000001">
    <property type="entry name" value="Phosphoserine phosphatase"/>
    <property type="match status" value="1"/>
</dbReference>
<dbReference type="Gene3D" id="3.40.50.1000">
    <property type="entry name" value="HAD superfamily/HAD-like"/>
    <property type="match status" value="1"/>
</dbReference>
<dbReference type="InterPro" id="IPR004469">
    <property type="entry name" value="PSP"/>
</dbReference>
<comment type="pathway">
    <text evidence="2">Amino-acid biosynthesis; L-serine biosynthesis; L-serine from 3-phospho-D-glycerate: step 3/3.</text>
</comment>
<dbReference type="SFLD" id="SFLDG01137">
    <property type="entry name" value="C1.6.1:_Phosphoserine_Phosphat"/>
    <property type="match status" value="1"/>
</dbReference>
<keyword evidence="17" id="KW-1185">Reference proteome</keyword>
<gene>
    <name evidence="15" type="ORF">GCM10007894_18160</name>
    <name evidence="16" type="ORF">GCM10007894_19430</name>
</gene>
<organism evidence="16 17">
    <name type="scientific">Paraferrimonas haliotis</name>
    <dbReference type="NCBI Taxonomy" id="2013866"/>
    <lineage>
        <taxon>Bacteria</taxon>
        <taxon>Pseudomonadati</taxon>
        <taxon>Pseudomonadota</taxon>
        <taxon>Gammaproteobacteria</taxon>
        <taxon>Alteromonadales</taxon>
        <taxon>Ferrimonadaceae</taxon>
        <taxon>Paraferrimonas</taxon>
    </lineage>
</organism>
<dbReference type="InterPro" id="IPR050582">
    <property type="entry name" value="HAD-like_SerB"/>
</dbReference>
<dbReference type="RefSeq" id="WP_095498539.1">
    <property type="nucleotide sequence ID" value="NZ_BSPO01000003.1"/>
</dbReference>
<dbReference type="Pfam" id="PF00702">
    <property type="entry name" value="Hydrolase"/>
    <property type="match status" value="1"/>
</dbReference>
<dbReference type="GO" id="GO:0036424">
    <property type="term" value="F:L-phosphoserine phosphatase activity"/>
    <property type="evidence" value="ECO:0007669"/>
    <property type="project" value="InterPro"/>
</dbReference>
<comment type="catalytic activity">
    <reaction evidence="12">
        <text>O-phospho-L-serine + H2O = L-serine + phosphate</text>
        <dbReference type="Rhea" id="RHEA:21208"/>
        <dbReference type="ChEBI" id="CHEBI:15377"/>
        <dbReference type="ChEBI" id="CHEBI:33384"/>
        <dbReference type="ChEBI" id="CHEBI:43474"/>
        <dbReference type="ChEBI" id="CHEBI:57524"/>
        <dbReference type="EC" id="3.1.3.3"/>
    </reaction>
</comment>
<dbReference type="EMBL" id="BSPO01000003">
    <property type="protein sequence ID" value="GLS83839.1"/>
    <property type="molecule type" value="Genomic_DNA"/>
</dbReference>
<dbReference type="GO" id="GO:0006564">
    <property type="term" value="P:L-serine biosynthetic process"/>
    <property type="evidence" value="ECO:0007669"/>
    <property type="project" value="UniProtKB-KW"/>
</dbReference>
<dbReference type="GO" id="GO:0005737">
    <property type="term" value="C:cytoplasm"/>
    <property type="evidence" value="ECO:0007669"/>
    <property type="project" value="TreeGrafter"/>
</dbReference>